<gene>
    <name evidence="13" type="primary">pgeF</name>
    <name evidence="13" type="ORF">ACFQZU_21430</name>
</gene>
<keyword evidence="6" id="KW-0378">Hydrolase</keyword>
<dbReference type="PANTHER" id="PTHR30616">
    <property type="entry name" value="UNCHARACTERIZED PROTEIN YFIH"/>
    <property type="match status" value="1"/>
</dbReference>
<dbReference type="Gene3D" id="3.60.140.10">
    <property type="entry name" value="CNF1/YfiH-like putative cysteine hydrolases"/>
    <property type="match status" value="1"/>
</dbReference>
<dbReference type="InterPro" id="IPR003730">
    <property type="entry name" value="Cu_polyphenol_OxRdtase"/>
</dbReference>
<keyword evidence="4" id="KW-0808">Transferase</keyword>
<organism evidence="13 14">
    <name type="scientific">Streptomonospora algeriensis</name>
    <dbReference type="NCBI Taxonomy" id="995084"/>
    <lineage>
        <taxon>Bacteria</taxon>
        <taxon>Bacillati</taxon>
        <taxon>Actinomycetota</taxon>
        <taxon>Actinomycetes</taxon>
        <taxon>Streptosporangiales</taxon>
        <taxon>Nocardiopsidaceae</taxon>
        <taxon>Streptomonospora</taxon>
    </lineage>
</organism>
<sequence>MSAVIELGPGVRAGFTQRYDGGVSAAPFDTLNLGHGVDDDPDAVAQNRRVAAERFGFSAERVVWMDQVHSARVAVAAGPGSAGSVDAVVTDRTDLVLAALGADGLLVLAADAQAGIVGAAHSGRSGTRQGVVPEMVAEMARLGADPVRTSAVLGPAVCGACYEVGPEVQAEMARSVPEAAVRTRAGTAGIDLRAAVTAQLRAAGLGHISSDDRCTLESPELFSHRGGAPTGRFAGFVWRKQ</sequence>
<comment type="catalytic activity">
    <reaction evidence="9">
        <text>adenosine + H2O + H(+) = inosine + NH4(+)</text>
        <dbReference type="Rhea" id="RHEA:24408"/>
        <dbReference type="ChEBI" id="CHEBI:15377"/>
        <dbReference type="ChEBI" id="CHEBI:15378"/>
        <dbReference type="ChEBI" id="CHEBI:16335"/>
        <dbReference type="ChEBI" id="CHEBI:17596"/>
        <dbReference type="ChEBI" id="CHEBI:28938"/>
        <dbReference type="EC" id="3.5.4.4"/>
    </reaction>
    <physiologicalReaction direction="left-to-right" evidence="9">
        <dbReference type="Rhea" id="RHEA:24409"/>
    </physiologicalReaction>
</comment>
<keyword evidence="8" id="KW-0186">Copper</keyword>
<evidence type="ECO:0000256" key="10">
    <source>
        <dbReference type="ARBA" id="ARBA00048968"/>
    </source>
</evidence>
<evidence type="ECO:0000256" key="11">
    <source>
        <dbReference type="ARBA" id="ARBA00049893"/>
    </source>
</evidence>
<comment type="catalytic activity">
    <reaction evidence="10">
        <text>adenosine + phosphate = alpha-D-ribose 1-phosphate + adenine</text>
        <dbReference type="Rhea" id="RHEA:27642"/>
        <dbReference type="ChEBI" id="CHEBI:16335"/>
        <dbReference type="ChEBI" id="CHEBI:16708"/>
        <dbReference type="ChEBI" id="CHEBI:43474"/>
        <dbReference type="ChEBI" id="CHEBI:57720"/>
        <dbReference type="EC" id="2.4.2.1"/>
    </reaction>
    <physiologicalReaction direction="left-to-right" evidence="10">
        <dbReference type="Rhea" id="RHEA:27643"/>
    </physiologicalReaction>
</comment>
<dbReference type="InterPro" id="IPR011324">
    <property type="entry name" value="Cytotoxic_necrot_fac-like_cat"/>
</dbReference>
<protein>
    <recommendedName>
        <fullName evidence="12">Purine nucleoside phosphorylase</fullName>
    </recommendedName>
</protein>
<keyword evidence="14" id="KW-1185">Reference proteome</keyword>
<dbReference type="CDD" id="cd16833">
    <property type="entry name" value="YfiH"/>
    <property type="match status" value="1"/>
</dbReference>
<evidence type="ECO:0000256" key="2">
    <source>
        <dbReference type="ARBA" id="ARBA00003215"/>
    </source>
</evidence>
<evidence type="ECO:0000256" key="4">
    <source>
        <dbReference type="ARBA" id="ARBA00022679"/>
    </source>
</evidence>
<evidence type="ECO:0000256" key="5">
    <source>
        <dbReference type="ARBA" id="ARBA00022723"/>
    </source>
</evidence>
<comment type="similarity">
    <text evidence="3 12">Belongs to the purine nucleoside phosphorylase YfiH/LACC1 family.</text>
</comment>
<comment type="function">
    <text evidence="2">Purine nucleoside enzyme that catalyzes the phosphorolysis of adenosine and inosine nucleosides, yielding D-ribose 1-phosphate and the respective free bases, adenine and hypoxanthine. Also catalyzes the phosphorolysis of S-methyl-5'-thioadenosine into adenine and S-methyl-5-thio-alpha-D-ribose 1-phosphate. Also has adenosine deaminase activity.</text>
</comment>
<dbReference type="SUPFAM" id="SSF64438">
    <property type="entry name" value="CNF1/YfiH-like putative cysteine hydrolases"/>
    <property type="match status" value="1"/>
</dbReference>
<evidence type="ECO:0000256" key="8">
    <source>
        <dbReference type="ARBA" id="ARBA00023008"/>
    </source>
</evidence>
<dbReference type="EMBL" id="JBHTHR010001172">
    <property type="protein sequence ID" value="MFD0803862.1"/>
    <property type="molecule type" value="Genomic_DNA"/>
</dbReference>
<evidence type="ECO:0000256" key="9">
    <source>
        <dbReference type="ARBA" id="ARBA00047989"/>
    </source>
</evidence>
<dbReference type="PANTHER" id="PTHR30616:SF2">
    <property type="entry name" value="PURINE NUCLEOSIDE PHOSPHORYLASE LACC1"/>
    <property type="match status" value="1"/>
</dbReference>
<evidence type="ECO:0000256" key="7">
    <source>
        <dbReference type="ARBA" id="ARBA00022833"/>
    </source>
</evidence>
<evidence type="ECO:0000256" key="3">
    <source>
        <dbReference type="ARBA" id="ARBA00007353"/>
    </source>
</evidence>
<dbReference type="InterPro" id="IPR038371">
    <property type="entry name" value="Cu_polyphenol_OxRdtase_sf"/>
</dbReference>
<dbReference type="Pfam" id="PF02578">
    <property type="entry name" value="Cu-oxidase_4"/>
    <property type="match status" value="1"/>
</dbReference>
<proteinExistence type="inferred from homology"/>
<evidence type="ECO:0000256" key="6">
    <source>
        <dbReference type="ARBA" id="ARBA00022801"/>
    </source>
</evidence>
<comment type="caution">
    <text evidence="13">The sequence shown here is derived from an EMBL/GenBank/DDBJ whole genome shotgun (WGS) entry which is preliminary data.</text>
</comment>
<reference evidence="14" key="1">
    <citation type="journal article" date="2019" name="Int. J. Syst. Evol. Microbiol.">
        <title>The Global Catalogue of Microorganisms (GCM) 10K type strain sequencing project: providing services to taxonomists for standard genome sequencing and annotation.</title>
        <authorList>
            <consortium name="The Broad Institute Genomics Platform"/>
            <consortium name="The Broad Institute Genome Sequencing Center for Infectious Disease"/>
            <person name="Wu L."/>
            <person name="Ma J."/>
        </authorList>
    </citation>
    <scope>NUCLEOTIDE SEQUENCE [LARGE SCALE GENOMIC DNA]</scope>
    <source>
        <strain evidence="14">CCUG 63369</strain>
    </source>
</reference>
<evidence type="ECO:0000313" key="13">
    <source>
        <dbReference type="EMBL" id="MFD0803862.1"/>
    </source>
</evidence>
<dbReference type="Proteomes" id="UP001596956">
    <property type="component" value="Unassembled WGS sequence"/>
</dbReference>
<evidence type="ECO:0000256" key="1">
    <source>
        <dbReference type="ARBA" id="ARBA00000553"/>
    </source>
</evidence>
<accession>A0ABW3BLF4</accession>
<dbReference type="NCBIfam" id="TIGR00726">
    <property type="entry name" value="peptidoglycan editing factor PgeF"/>
    <property type="match status" value="1"/>
</dbReference>
<evidence type="ECO:0000313" key="14">
    <source>
        <dbReference type="Proteomes" id="UP001596956"/>
    </source>
</evidence>
<keyword evidence="5" id="KW-0479">Metal-binding</keyword>
<name>A0ABW3BLF4_9ACTN</name>
<evidence type="ECO:0000256" key="12">
    <source>
        <dbReference type="RuleBase" id="RU361274"/>
    </source>
</evidence>
<keyword evidence="7" id="KW-0862">Zinc</keyword>
<comment type="catalytic activity">
    <reaction evidence="1">
        <text>inosine + phosphate = alpha-D-ribose 1-phosphate + hypoxanthine</text>
        <dbReference type="Rhea" id="RHEA:27646"/>
        <dbReference type="ChEBI" id="CHEBI:17368"/>
        <dbReference type="ChEBI" id="CHEBI:17596"/>
        <dbReference type="ChEBI" id="CHEBI:43474"/>
        <dbReference type="ChEBI" id="CHEBI:57720"/>
        <dbReference type="EC" id="2.4.2.1"/>
    </reaction>
    <physiologicalReaction direction="left-to-right" evidence="1">
        <dbReference type="Rhea" id="RHEA:27647"/>
    </physiologicalReaction>
</comment>
<comment type="catalytic activity">
    <reaction evidence="11">
        <text>S-methyl-5'-thioadenosine + phosphate = 5-(methylsulfanyl)-alpha-D-ribose 1-phosphate + adenine</text>
        <dbReference type="Rhea" id="RHEA:11852"/>
        <dbReference type="ChEBI" id="CHEBI:16708"/>
        <dbReference type="ChEBI" id="CHEBI:17509"/>
        <dbReference type="ChEBI" id="CHEBI:43474"/>
        <dbReference type="ChEBI" id="CHEBI:58533"/>
        <dbReference type="EC" id="2.4.2.28"/>
    </reaction>
    <physiologicalReaction direction="left-to-right" evidence="11">
        <dbReference type="Rhea" id="RHEA:11853"/>
    </physiologicalReaction>
</comment>